<comment type="caution">
    <text evidence="7">The sequence shown here is derived from an EMBL/GenBank/DDBJ whole genome shotgun (WGS) entry which is preliminary data.</text>
</comment>
<feature type="transmembrane region" description="Helical" evidence="5">
    <location>
        <begin position="384"/>
        <end position="404"/>
    </location>
</feature>
<feature type="transmembrane region" description="Helical" evidence="5">
    <location>
        <begin position="238"/>
        <end position="261"/>
    </location>
</feature>
<keyword evidence="8" id="KW-1185">Reference proteome</keyword>
<dbReference type="InterPro" id="IPR007016">
    <property type="entry name" value="O-antigen_ligase-rel_domated"/>
</dbReference>
<reference evidence="7 8" key="1">
    <citation type="submission" date="2019-07" db="EMBL/GenBank/DDBJ databases">
        <title>Whole genome shotgun sequence of Reyranella soli NBRC 108950.</title>
        <authorList>
            <person name="Hosoyama A."/>
            <person name="Uohara A."/>
            <person name="Ohji S."/>
            <person name="Ichikawa N."/>
        </authorList>
    </citation>
    <scope>NUCLEOTIDE SEQUENCE [LARGE SCALE GENOMIC DNA]</scope>
    <source>
        <strain evidence="7 8">NBRC 108950</strain>
    </source>
</reference>
<proteinExistence type="predicted"/>
<dbReference type="PANTHER" id="PTHR37422">
    <property type="entry name" value="TEICHURONIC ACID BIOSYNTHESIS PROTEIN TUAE"/>
    <property type="match status" value="1"/>
</dbReference>
<dbReference type="PANTHER" id="PTHR37422:SF23">
    <property type="entry name" value="TEICHURONIC ACID BIOSYNTHESIS PROTEIN TUAE"/>
    <property type="match status" value="1"/>
</dbReference>
<keyword evidence="4 5" id="KW-0472">Membrane</keyword>
<sequence>MANWLLTFAFFAVVVLAALPMGANRDWAWAPIAVIIGLMAVAAAAGLGSRNGFEVIERERLPLLVLIICFLIFILFGLLQMATWAPSAGSAWFYETAARLLGSAHAPVPDLAIDVSRNTLLKCLTCGAIFLLARTLCRDHERARLLLLMFIAGGLLVVVYGFLMQLQTHSCYVGSYLKKVGAYQPTDRCVMSGTFVSSNSFGSYCGMALMAAMALVFASRRRQGDMPYGYDEDDEESFVASLTGFRVTMLAICLLLLGGLLFSASRAGLAATLASAGVLGVLMLRGRWHSRPGLARLFVGVAIAVGLVVLVIAGNTIVSKMANASDGGDRIRIWLAALQAIRMSPWLGWGLGSFADIYAVLQPTHLPMANDLAHSTPLETMVEVGVPIALVGYAIVIIPCGVALYGALTRRRAHRYLPGAAFAVALVPILHSMVDFSLQMPAIAFVVSALLGMGWTQAFGRRERAPRGFTPWE</sequence>
<feature type="transmembrane region" description="Helical" evidence="5">
    <location>
        <begin position="27"/>
        <end position="49"/>
    </location>
</feature>
<evidence type="ECO:0000313" key="7">
    <source>
        <dbReference type="EMBL" id="GEP56546.1"/>
    </source>
</evidence>
<feature type="transmembrane region" description="Helical" evidence="5">
    <location>
        <begin position="61"/>
        <end position="82"/>
    </location>
</feature>
<evidence type="ECO:0000256" key="1">
    <source>
        <dbReference type="ARBA" id="ARBA00004141"/>
    </source>
</evidence>
<dbReference type="AlphaFoldDB" id="A0A512NC71"/>
<dbReference type="GO" id="GO:0016020">
    <property type="term" value="C:membrane"/>
    <property type="evidence" value="ECO:0007669"/>
    <property type="project" value="UniProtKB-SubCell"/>
</dbReference>
<accession>A0A512NC71</accession>
<dbReference type="RefSeq" id="WP_170303165.1">
    <property type="nucleotide sequence ID" value="NZ_BKAJ01000066.1"/>
</dbReference>
<evidence type="ECO:0000256" key="3">
    <source>
        <dbReference type="ARBA" id="ARBA00022989"/>
    </source>
</evidence>
<feature type="transmembrane region" description="Helical" evidence="5">
    <location>
        <begin position="297"/>
        <end position="318"/>
    </location>
</feature>
<organism evidence="7 8">
    <name type="scientific">Reyranella soli</name>
    <dbReference type="NCBI Taxonomy" id="1230389"/>
    <lineage>
        <taxon>Bacteria</taxon>
        <taxon>Pseudomonadati</taxon>
        <taxon>Pseudomonadota</taxon>
        <taxon>Alphaproteobacteria</taxon>
        <taxon>Hyphomicrobiales</taxon>
        <taxon>Reyranellaceae</taxon>
        <taxon>Reyranella</taxon>
    </lineage>
</organism>
<evidence type="ECO:0000313" key="8">
    <source>
        <dbReference type="Proteomes" id="UP000321058"/>
    </source>
</evidence>
<dbReference type="Proteomes" id="UP000321058">
    <property type="component" value="Unassembled WGS sequence"/>
</dbReference>
<keyword evidence="3 5" id="KW-1133">Transmembrane helix</keyword>
<dbReference type="InterPro" id="IPR051533">
    <property type="entry name" value="WaaL-like"/>
</dbReference>
<evidence type="ECO:0000259" key="6">
    <source>
        <dbReference type="Pfam" id="PF04932"/>
    </source>
</evidence>
<evidence type="ECO:0000256" key="4">
    <source>
        <dbReference type="ARBA" id="ARBA00023136"/>
    </source>
</evidence>
<gene>
    <name evidence="7" type="ORF">RSO01_37120</name>
</gene>
<feature type="transmembrane region" description="Helical" evidence="5">
    <location>
        <begin position="416"/>
        <end position="434"/>
    </location>
</feature>
<keyword evidence="2 5" id="KW-0812">Transmembrane</keyword>
<feature type="domain" description="O-antigen ligase-related" evidence="6">
    <location>
        <begin position="252"/>
        <end position="387"/>
    </location>
</feature>
<feature type="transmembrane region" description="Helical" evidence="5">
    <location>
        <begin position="267"/>
        <end position="285"/>
    </location>
</feature>
<feature type="transmembrane region" description="Helical" evidence="5">
    <location>
        <begin position="201"/>
        <end position="218"/>
    </location>
</feature>
<protein>
    <recommendedName>
        <fullName evidence="6">O-antigen ligase-related domain-containing protein</fullName>
    </recommendedName>
</protein>
<feature type="transmembrane region" description="Helical" evidence="5">
    <location>
        <begin position="145"/>
        <end position="163"/>
    </location>
</feature>
<evidence type="ECO:0000256" key="5">
    <source>
        <dbReference type="SAM" id="Phobius"/>
    </source>
</evidence>
<name>A0A512NC71_9HYPH</name>
<evidence type="ECO:0000256" key="2">
    <source>
        <dbReference type="ARBA" id="ARBA00022692"/>
    </source>
</evidence>
<feature type="transmembrane region" description="Helical" evidence="5">
    <location>
        <begin position="115"/>
        <end position="133"/>
    </location>
</feature>
<dbReference type="Pfam" id="PF04932">
    <property type="entry name" value="Wzy_C"/>
    <property type="match status" value="1"/>
</dbReference>
<feature type="transmembrane region" description="Helical" evidence="5">
    <location>
        <begin position="440"/>
        <end position="459"/>
    </location>
</feature>
<dbReference type="EMBL" id="BKAJ01000066">
    <property type="protein sequence ID" value="GEP56546.1"/>
    <property type="molecule type" value="Genomic_DNA"/>
</dbReference>
<comment type="subcellular location">
    <subcellularLocation>
        <location evidence="1">Membrane</location>
        <topology evidence="1">Multi-pass membrane protein</topology>
    </subcellularLocation>
</comment>